<sequence length="101" mass="11159">MALRSFNAPSAPLMQDVVKDLYLKELKGYKPTPDTKDADASSQVKDFKPLPTPTAPVVDAAADLAAWENANVEVADVVINNVVEEEQEEDDDDDEKDEHHH</sequence>
<dbReference type="OrthoDB" id="274752at2759"/>
<feature type="region of interest" description="Disordered" evidence="1">
    <location>
        <begin position="81"/>
        <end position="101"/>
    </location>
</feature>
<dbReference type="PANTHER" id="PTHR28207:SF1">
    <property type="entry name" value="ATP SYNTHASE SUBUNIT H, MITOCHONDRIAL"/>
    <property type="match status" value="1"/>
</dbReference>
<accession>A0A9P6JGH1</accession>
<dbReference type="Pfam" id="PF10775">
    <property type="entry name" value="ATP_sub_h"/>
    <property type="match status" value="1"/>
</dbReference>
<dbReference type="Proteomes" id="UP000749646">
    <property type="component" value="Unassembled WGS sequence"/>
</dbReference>
<reference evidence="2" key="1">
    <citation type="journal article" date="2020" name="Fungal Divers.">
        <title>Resolving the Mortierellaceae phylogeny through synthesis of multi-gene phylogenetics and phylogenomics.</title>
        <authorList>
            <person name="Vandepol N."/>
            <person name="Liber J."/>
            <person name="Desiro A."/>
            <person name="Na H."/>
            <person name="Kennedy M."/>
            <person name="Barry K."/>
            <person name="Grigoriev I.V."/>
            <person name="Miller A.N."/>
            <person name="O'Donnell K."/>
            <person name="Stajich J.E."/>
            <person name="Bonito G."/>
        </authorList>
    </citation>
    <scope>NUCLEOTIDE SEQUENCE</scope>
    <source>
        <strain evidence="2">MES-2147</strain>
    </source>
</reference>
<gene>
    <name evidence="2" type="ORF">BGZ65_008686</name>
</gene>
<evidence type="ECO:0000313" key="3">
    <source>
        <dbReference type="Proteomes" id="UP000749646"/>
    </source>
</evidence>
<evidence type="ECO:0000256" key="1">
    <source>
        <dbReference type="SAM" id="MobiDB-lite"/>
    </source>
</evidence>
<proteinExistence type="predicted"/>
<dbReference type="EMBL" id="JAAAHW010004427">
    <property type="protein sequence ID" value="KAF9974522.1"/>
    <property type="molecule type" value="Genomic_DNA"/>
</dbReference>
<protein>
    <recommendedName>
        <fullName evidence="4">ATP synthase subunit H, mitochondrial</fullName>
    </recommendedName>
</protein>
<dbReference type="PANTHER" id="PTHR28207">
    <property type="entry name" value="ATP SYNTHASE SUBUNIT H, MITOCHONDRIAL"/>
    <property type="match status" value="1"/>
</dbReference>
<keyword evidence="3" id="KW-1185">Reference proteome</keyword>
<feature type="compositionally biased region" description="Basic and acidic residues" evidence="1">
    <location>
        <begin position="28"/>
        <end position="39"/>
    </location>
</feature>
<evidence type="ECO:0008006" key="4">
    <source>
        <dbReference type="Google" id="ProtNLM"/>
    </source>
</evidence>
<evidence type="ECO:0000313" key="2">
    <source>
        <dbReference type="EMBL" id="KAF9974522.1"/>
    </source>
</evidence>
<dbReference type="AlphaFoldDB" id="A0A9P6JGH1"/>
<feature type="region of interest" description="Disordered" evidence="1">
    <location>
        <begin position="28"/>
        <end position="51"/>
    </location>
</feature>
<comment type="caution">
    <text evidence="2">The sequence shown here is derived from an EMBL/GenBank/DDBJ whole genome shotgun (WGS) entry which is preliminary data.</text>
</comment>
<feature type="compositionally biased region" description="Acidic residues" evidence="1">
    <location>
        <begin position="83"/>
        <end position="101"/>
    </location>
</feature>
<dbReference type="GO" id="GO:0046933">
    <property type="term" value="F:proton-transporting ATP synthase activity, rotational mechanism"/>
    <property type="evidence" value="ECO:0007669"/>
    <property type="project" value="TreeGrafter"/>
</dbReference>
<organism evidence="2 3">
    <name type="scientific">Modicella reniformis</name>
    <dbReference type="NCBI Taxonomy" id="1440133"/>
    <lineage>
        <taxon>Eukaryota</taxon>
        <taxon>Fungi</taxon>
        <taxon>Fungi incertae sedis</taxon>
        <taxon>Mucoromycota</taxon>
        <taxon>Mortierellomycotina</taxon>
        <taxon>Mortierellomycetes</taxon>
        <taxon>Mortierellales</taxon>
        <taxon>Mortierellaceae</taxon>
        <taxon>Modicella</taxon>
    </lineage>
</organism>
<name>A0A9P6JGH1_9FUNG</name>
<dbReference type="InterPro" id="IPR019711">
    <property type="entry name" value="ATP_synth_F0_suH"/>
</dbReference>